<name>A0A5B7CPU0_PORTR</name>
<accession>A0A5B7CPU0</accession>
<organism evidence="2 3">
    <name type="scientific">Portunus trituberculatus</name>
    <name type="common">Swimming crab</name>
    <name type="synonym">Neptunus trituberculatus</name>
    <dbReference type="NCBI Taxonomy" id="210409"/>
    <lineage>
        <taxon>Eukaryota</taxon>
        <taxon>Metazoa</taxon>
        <taxon>Ecdysozoa</taxon>
        <taxon>Arthropoda</taxon>
        <taxon>Crustacea</taxon>
        <taxon>Multicrustacea</taxon>
        <taxon>Malacostraca</taxon>
        <taxon>Eumalacostraca</taxon>
        <taxon>Eucarida</taxon>
        <taxon>Decapoda</taxon>
        <taxon>Pleocyemata</taxon>
        <taxon>Brachyura</taxon>
        <taxon>Eubrachyura</taxon>
        <taxon>Portunoidea</taxon>
        <taxon>Portunidae</taxon>
        <taxon>Portuninae</taxon>
        <taxon>Portunus</taxon>
    </lineage>
</organism>
<evidence type="ECO:0000313" key="3">
    <source>
        <dbReference type="Proteomes" id="UP000324222"/>
    </source>
</evidence>
<gene>
    <name evidence="2" type="ORF">E2C01_004136</name>
</gene>
<protein>
    <submittedName>
        <fullName evidence="2">Uncharacterized protein</fullName>
    </submittedName>
</protein>
<feature type="region of interest" description="Disordered" evidence="1">
    <location>
        <begin position="32"/>
        <end position="85"/>
    </location>
</feature>
<dbReference type="EMBL" id="VSRR010000164">
    <property type="protein sequence ID" value="MPC11469.1"/>
    <property type="molecule type" value="Genomic_DNA"/>
</dbReference>
<feature type="compositionally biased region" description="Basic and acidic residues" evidence="1">
    <location>
        <begin position="32"/>
        <end position="41"/>
    </location>
</feature>
<dbReference type="Proteomes" id="UP000324222">
    <property type="component" value="Unassembled WGS sequence"/>
</dbReference>
<evidence type="ECO:0000256" key="1">
    <source>
        <dbReference type="SAM" id="MobiDB-lite"/>
    </source>
</evidence>
<feature type="compositionally biased region" description="Low complexity" evidence="1">
    <location>
        <begin position="62"/>
        <end position="74"/>
    </location>
</feature>
<dbReference type="AlphaFoldDB" id="A0A5B7CPU0"/>
<proteinExistence type="predicted"/>
<comment type="caution">
    <text evidence="2">The sequence shown here is derived from an EMBL/GenBank/DDBJ whole genome shotgun (WGS) entry which is preliminary data.</text>
</comment>
<sequence>MTKRKKKLTHRVFICLCGCKEDALRVRHDLGGSRVSGDARRCRAAGNTAVGSPQVHAHHTPRPLSLPRTSTTTPYLPPKIEKKQQ</sequence>
<keyword evidence="3" id="KW-1185">Reference proteome</keyword>
<evidence type="ECO:0000313" key="2">
    <source>
        <dbReference type="EMBL" id="MPC11469.1"/>
    </source>
</evidence>
<reference evidence="2 3" key="1">
    <citation type="submission" date="2019-05" db="EMBL/GenBank/DDBJ databases">
        <title>Another draft genome of Portunus trituberculatus and its Hox gene families provides insights of decapod evolution.</title>
        <authorList>
            <person name="Jeong J.-H."/>
            <person name="Song I."/>
            <person name="Kim S."/>
            <person name="Choi T."/>
            <person name="Kim D."/>
            <person name="Ryu S."/>
            <person name="Kim W."/>
        </authorList>
    </citation>
    <scope>NUCLEOTIDE SEQUENCE [LARGE SCALE GENOMIC DNA]</scope>
    <source>
        <tissue evidence="2">Muscle</tissue>
    </source>
</reference>